<gene>
    <name evidence="2" type="ORF">TUM4630_28650</name>
</gene>
<feature type="signal peptide" evidence="1">
    <location>
        <begin position="1"/>
        <end position="21"/>
    </location>
</feature>
<evidence type="ECO:0000313" key="3">
    <source>
        <dbReference type="Proteomes" id="UP000761574"/>
    </source>
</evidence>
<accession>A0ABQ4PMR6</accession>
<evidence type="ECO:0008006" key="4">
    <source>
        <dbReference type="Google" id="ProtNLM"/>
    </source>
</evidence>
<dbReference type="Gene3D" id="2.40.128.460">
    <property type="entry name" value="Periplasmic lysozyme inhibitor of I-type lysozyme"/>
    <property type="match status" value="1"/>
</dbReference>
<sequence length="143" mass="15155">MRTKLPLIVLSVIAMSGCSVSTNSNTPAPQLMQDTQPQISDSSMSATYAKSFSLANGYSLVVAEGALEPRSIGSVNVALYRNLEVGDFVTSVSFSRSGSVLNSLLIENGPKQQKLAVTMVTAGSGDYHTRQYVCVNGEQLSLC</sequence>
<dbReference type="InterPro" id="IPR031948">
    <property type="entry name" value="PliI"/>
</dbReference>
<reference evidence="2 3" key="1">
    <citation type="submission" date="2021-05" db="EMBL/GenBank/DDBJ databases">
        <title>Molecular characterization for Shewanella algae harboring chromosomal blaOXA-55-like strains isolated from clinical and environment sample.</title>
        <authorList>
            <person name="Ohama Y."/>
            <person name="Aoki K."/>
            <person name="Harada S."/>
            <person name="Moriya K."/>
            <person name="Ishii Y."/>
            <person name="Tateda K."/>
        </authorList>
    </citation>
    <scope>NUCLEOTIDE SEQUENCE [LARGE SCALE GENOMIC DNA]</scope>
    <source>
        <strain evidence="2 3">LMG 23746</strain>
    </source>
</reference>
<protein>
    <recommendedName>
        <fullName evidence="4">Lipoprotein</fullName>
    </recommendedName>
</protein>
<comment type="caution">
    <text evidence="2">The sequence shown here is derived from an EMBL/GenBank/DDBJ whole genome shotgun (WGS) entry which is preliminary data.</text>
</comment>
<organism evidence="2 3">
    <name type="scientific">Shewanella algidipiscicola</name>
    <dbReference type="NCBI Taxonomy" id="614070"/>
    <lineage>
        <taxon>Bacteria</taxon>
        <taxon>Pseudomonadati</taxon>
        <taxon>Pseudomonadota</taxon>
        <taxon>Gammaproteobacteria</taxon>
        <taxon>Alteromonadales</taxon>
        <taxon>Shewanellaceae</taxon>
        <taxon>Shewanella</taxon>
    </lineage>
</organism>
<name>A0ABQ4PMR6_9GAMM</name>
<keyword evidence="1" id="KW-0732">Signal</keyword>
<dbReference type="RefSeq" id="WP_119978967.1">
    <property type="nucleotide sequence ID" value="NZ_BPFB01000040.1"/>
</dbReference>
<feature type="chain" id="PRO_5046930136" description="Lipoprotein" evidence="1">
    <location>
        <begin position="22"/>
        <end position="143"/>
    </location>
</feature>
<evidence type="ECO:0000313" key="2">
    <source>
        <dbReference type="EMBL" id="GIU49619.1"/>
    </source>
</evidence>
<dbReference type="InterPro" id="IPR038643">
    <property type="entry name" value="PliI_sf"/>
</dbReference>
<dbReference type="EMBL" id="BPFB01000040">
    <property type="protein sequence ID" value="GIU49619.1"/>
    <property type="molecule type" value="Genomic_DNA"/>
</dbReference>
<keyword evidence="3" id="KW-1185">Reference proteome</keyword>
<proteinExistence type="predicted"/>
<dbReference type="Pfam" id="PF16743">
    <property type="entry name" value="PliI"/>
    <property type="match status" value="1"/>
</dbReference>
<evidence type="ECO:0000256" key="1">
    <source>
        <dbReference type="SAM" id="SignalP"/>
    </source>
</evidence>
<dbReference type="PROSITE" id="PS51257">
    <property type="entry name" value="PROKAR_LIPOPROTEIN"/>
    <property type="match status" value="1"/>
</dbReference>
<dbReference type="Proteomes" id="UP000761574">
    <property type="component" value="Unassembled WGS sequence"/>
</dbReference>